<evidence type="ECO:0000256" key="1">
    <source>
        <dbReference type="SAM" id="SignalP"/>
    </source>
</evidence>
<protein>
    <recommendedName>
        <fullName evidence="4">EF-hand domain-containing protein</fullName>
    </recommendedName>
</protein>
<feature type="chain" id="PRO_5046519638" description="EF-hand domain-containing protein" evidence="1">
    <location>
        <begin position="19"/>
        <end position="238"/>
    </location>
</feature>
<evidence type="ECO:0000313" key="3">
    <source>
        <dbReference type="Proteomes" id="UP001597480"/>
    </source>
</evidence>
<name>A0ABW5NTS9_9FLAO</name>
<gene>
    <name evidence="2" type="ORF">ACFSR3_05400</name>
</gene>
<keyword evidence="1" id="KW-0732">Signal</keyword>
<comment type="caution">
    <text evidence="2">The sequence shown here is derived from an EMBL/GenBank/DDBJ whole genome shotgun (WGS) entry which is preliminary data.</text>
</comment>
<keyword evidence="3" id="KW-1185">Reference proteome</keyword>
<accession>A0ABW5NTS9</accession>
<reference evidence="3" key="1">
    <citation type="journal article" date="2019" name="Int. J. Syst. Evol. Microbiol.">
        <title>The Global Catalogue of Microorganisms (GCM) 10K type strain sequencing project: providing services to taxonomists for standard genome sequencing and annotation.</title>
        <authorList>
            <consortium name="The Broad Institute Genomics Platform"/>
            <consortium name="The Broad Institute Genome Sequencing Center for Infectious Disease"/>
            <person name="Wu L."/>
            <person name="Ma J."/>
        </authorList>
    </citation>
    <scope>NUCLEOTIDE SEQUENCE [LARGE SCALE GENOMIC DNA]</scope>
    <source>
        <strain evidence="3">KCTC 42107</strain>
    </source>
</reference>
<evidence type="ECO:0000313" key="2">
    <source>
        <dbReference type="EMBL" id="MFD2601484.1"/>
    </source>
</evidence>
<dbReference type="Proteomes" id="UP001597480">
    <property type="component" value="Unassembled WGS sequence"/>
</dbReference>
<evidence type="ECO:0008006" key="4">
    <source>
        <dbReference type="Google" id="ProtNLM"/>
    </source>
</evidence>
<dbReference type="RefSeq" id="WP_379820062.1">
    <property type="nucleotide sequence ID" value="NZ_JBHUMD010000007.1"/>
</dbReference>
<dbReference type="EMBL" id="JBHUMD010000007">
    <property type="protein sequence ID" value="MFD2601484.1"/>
    <property type="molecule type" value="Genomic_DNA"/>
</dbReference>
<feature type="signal peptide" evidence="1">
    <location>
        <begin position="1"/>
        <end position="18"/>
    </location>
</feature>
<sequence>MKKLFSILLLLGSSLLFSQEEVQITDYGKDMLAFVPDGWKIITSKTGDLNKDKADDIAIVIEDTNKENFIENEFLGAPILNINPRYLLILFKEEKGYQLAGLNRNFIPSQNDAESSCLEDPFMKSGGMEIKNGVLSVSFHYWLSCGSYGVTNECFKLRWQDGEFVLIGYDHSEFSRSSGEESLTSINFLTKKKSETNWGNMFADGENNPKTVWKKIKIDKFITLQDLDKSGQIDFFNL</sequence>
<proteinExistence type="predicted"/>
<organism evidence="2 3">
    <name type="scientific">Flavobacterium suzhouense</name>
    <dbReference type="NCBI Taxonomy" id="1529638"/>
    <lineage>
        <taxon>Bacteria</taxon>
        <taxon>Pseudomonadati</taxon>
        <taxon>Bacteroidota</taxon>
        <taxon>Flavobacteriia</taxon>
        <taxon>Flavobacteriales</taxon>
        <taxon>Flavobacteriaceae</taxon>
        <taxon>Flavobacterium</taxon>
    </lineage>
</organism>